<protein>
    <submittedName>
        <fullName evidence="2">Uncharacterized protein</fullName>
    </submittedName>
</protein>
<feature type="transmembrane region" description="Helical" evidence="1">
    <location>
        <begin position="12"/>
        <end position="33"/>
    </location>
</feature>
<sequence>MKDNFLNRLRLRWLTLAEIVGVAALLIAGLGYWDSHRERTQEDRERAAARAERQAEAKAQVLKASFLMIAEPEEDGARLRLASANPDQVIQTQTLWFPAQIRRAPAETTGNPRLQSEWLESGLRKTDLRRGRLPVVVQTVYVADGQTRTDRALYFVGFNLKSRLLRPARLELEGLSLSRRDVAGDPQAAADEAWAVKPALRK</sequence>
<dbReference type="Proteomes" id="UP001228905">
    <property type="component" value="Unassembled WGS sequence"/>
</dbReference>
<name>A0ABU0IYX9_9CAUL</name>
<gene>
    <name evidence="2" type="ORF">QO010_004052</name>
</gene>
<dbReference type="RefSeq" id="WP_307352224.1">
    <property type="nucleotide sequence ID" value="NZ_JAUSVS010000010.1"/>
</dbReference>
<keyword evidence="3" id="KW-1185">Reference proteome</keyword>
<accession>A0ABU0IYX9</accession>
<evidence type="ECO:0000256" key="1">
    <source>
        <dbReference type="SAM" id="Phobius"/>
    </source>
</evidence>
<evidence type="ECO:0000313" key="2">
    <source>
        <dbReference type="EMBL" id="MDQ0466259.1"/>
    </source>
</evidence>
<evidence type="ECO:0000313" key="3">
    <source>
        <dbReference type="Proteomes" id="UP001228905"/>
    </source>
</evidence>
<keyword evidence="1" id="KW-0472">Membrane</keyword>
<keyword evidence="1" id="KW-0812">Transmembrane</keyword>
<dbReference type="EMBL" id="JAUSVS010000010">
    <property type="protein sequence ID" value="MDQ0466259.1"/>
    <property type="molecule type" value="Genomic_DNA"/>
</dbReference>
<proteinExistence type="predicted"/>
<reference evidence="2 3" key="1">
    <citation type="submission" date="2023-07" db="EMBL/GenBank/DDBJ databases">
        <title>Genomic Encyclopedia of Type Strains, Phase IV (KMG-IV): sequencing the most valuable type-strain genomes for metagenomic binning, comparative biology and taxonomic classification.</title>
        <authorList>
            <person name="Goeker M."/>
        </authorList>
    </citation>
    <scope>NUCLEOTIDE SEQUENCE [LARGE SCALE GENOMIC DNA]</scope>
    <source>
        <strain evidence="2 3">DSM 18695</strain>
    </source>
</reference>
<organism evidence="2 3">
    <name type="scientific">Caulobacter ginsengisoli</name>
    <dbReference type="NCBI Taxonomy" id="400775"/>
    <lineage>
        <taxon>Bacteria</taxon>
        <taxon>Pseudomonadati</taxon>
        <taxon>Pseudomonadota</taxon>
        <taxon>Alphaproteobacteria</taxon>
        <taxon>Caulobacterales</taxon>
        <taxon>Caulobacteraceae</taxon>
        <taxon>Caulobacter</taxon>
    </lineage>
</organism>
<keyword evidence="1" id="KW-1133">Transmembrane helix</keyword>
<comment type="caution">
    <text evidence="2">The sequence shown here is derived from an EMBL/GenBank/DDBJ whole genome shotgun (WGS) entry which is preliminary data.</text>
</comment>